<evidence type="ECO:0000256" key="6">
    <source>
        <dbReference type="SAM" id="Phobius"/>
    </source>
</evidence>
<keyword evidence="11" id="KW-1185">Reference proteome</keyword>
<dbReference type="GO" id="GO:0015078">
    <property type="term" value="F:proton transmembrane transporter activity"/>
    <property type="evidence" value="ECO:0007669"/>
    <property type="project" value="InterPro"/>
</dbReference>
<comment type="similarity">
    <text evidence="2">Belongs to the ATPase C chain family.</text>
</comment>
<keyword evidence="4 6" id="KW-1133">Transmembrane helix</keyword>
<evidence type="ECO:0000313" key="10">
    <source>
        <dbReference type="Proteomes" id="UP000050360"/>
    </source>
</evidence>
<evidence type="ECO:0000259" key="7">
    <source>
        <dbReference type="Pfam" id="PF00137"/>
    </source>
</evidence>
<dbReference type="InterPro" id="IPR002379">
    <property type="entry name" value="ATPase_proteolipid_c-like_dom"/>
</dbReference>
<proteinExistence type="inferred from homology"/>
<accession>A0A284VRN7</accession>
<dbReference type="Proteomes" id="UP000218615">
    <property type="component" value="Unassembled WGS sequence"/>
</dbReference>
<reference evidence="9" key="3">
    <citation type="submission" date="2017-06" db="EMBL/GenBank/DDBJ databases">
        <authorList>
            <person name="Kim H.J."/>
            <person name="Triplett B.A."/>
        </authorList>
    </citation>
    <scope>NUCLEOTIDE SEQUENCE [LARGE SCALE GENOMIC DNA]</scope>
    <source>
        <strain evidence="9">Mnv1</strain>
    </source>
</reference>
<dbReference type="SUPFAM" id="SSF81333">
    <property type="entry name" value="F1F0 ATP synthase subunit C"/>
    <property type="match status" value="1"/>
</dbReference>
<dbReference type="GO" id="GO:0033177">
    <property type="term" value="C:proton-transporting two-sector ATPase complex, proton-transporting domain"/>
    <property type="evidence" value="ECO:0007669"/>
    <property type="project" value="InterPro"/>
</dbReference>
<dbReference type="Proteomes" id="UP000050360">
    <property type="component" value="Unassembled WGS sequence"/>
</dbReference>
<protein>
    <submittedName>
        <fullName evidence="8">A1AO H+ ATPase subunit K</fullName>
    </submittedName>
    <submittedName>
        <fullName evidence="9">H+transporting two-sector ATPase C subunit (Modular protein)</fullName>
    </submittedName>
</protein>
<dbReference type="InterPro" id="IPR035921">
    <property type="entry name" value="F/V-ATP_Csub_sf"/>
</dbReference>
<reference evidence="8 10" key="1">
    <citation type="submission" date="2015-09" db="EMBL/GenBank/DDBJ databases">
        <title>A metagenomics-based metabolic model of nitrate-dependent anaerobic oxidation of methane by Methanoperedens-like archaea.</title>
        <authorList>
            <person name="Arshad A."/>
            <person name="Speth D.R."/>
            <person name="De Graaf R.M."/>
            <person name="Op Den Camp H.J."/>
            <person name="Jetten M.S."/>
            <person name="Welte C.U."/>
        </authorList>
    </citation>
    <scope>NUCLEOTIDE SEQUENCE [LARGE SCALE GENOMIC DNA]</scope>
</reference>
<name>A0A0P8CAB8_9EURY</name>
<dbReference type="EMBL" id="LKCM01000130">
    <property type="protein sequence ID" value="KPQ43734.1"/>
    <property type="molecule type" value="Genomic_DNA"/>
</dbReference>
<dbReference type="Pfam" id="PF00137">
    <property type="entry name" value="ATP-synt_C"/>
    <property type="match status" value="1"/>
</dbReference>
<organism evidence="8 10">
    <name type="scientific">Candidatus Methanoperedens nitratireducens</name>
    <dbReference type="NCBI Taxonomy" id="1392998"/>
    <lineage>
        <taxon>Archaea</taxon>
        <taxon>Methanobacteriati</taxon>
        <taxon>Methanobacteriota</taxon>
        <taxon>Stenosarchaea group</taxon>
        <taxon>Methanomicrobia</taxon>
        <taxon>Methanosarcinales</taxon>
        <taxon>ANME-2 cluster</taxon>
        <taxon>Candidatus Methanoperedentaceae</taxon>
        <taxon>Candidatus Methanoperedens</taxon>
    </lineage>
</organism>
<evidence type="ECO:0000256" key="1">
    <source>
        <dbReference type="ARBA" id="ARBA00004141"/>
    </source>
</evidence>
<evidence type="ECO:0000313" key="11">
    <source>
        <dbReference type="Proteomes" id="UP000218615"/>
    </source>
</evidence>
<keyword evidence="5 6" id="KW-0472">Membrane</keyword>
<reference evidence="11" key="2">
    <citation type="submission" date="2017-06" db="EMBL/GenBank/DDBJ databases">
        <authorList>
            <person name="Cremers G."/>
        </authorList>
    </citation>
    <scope>NUCLEOTIDE SEQUENCE [LARGE SCALE GENOMIC DNA]</scope>
</reference>
<keyword evidence="3 6" id="KW-0812">Transmembrane</keyword>
<dbReference type="CDD" id="cd18181">
    <property type="entry name" value="ATP-synt_Vo_Ao_c_TtATPase_like"/>
    <property type="match status" value="1"/>
</dbReference>
<evidence type="ECO:0000256" key="2">
    <source>
        <dbReference type="ARBA" id="ARBA00006704"/>
    </source>
</evidence>
<feature type="transmembrane region" description="Helical" evidence="6">
    <location>
        <begin position="20"/>
        <end position="49"/>
    </location>
</feature>
<dbReference type="EMBL" id="FZMP01000202">
    <property type="protein sequence ID" value="SNQ61954.1"/>
    <property type="molecule type" value="Genomic_DNA"/>
</dbReference>
<dbReference type="PRINTS" id="PR00124">
    <property type="entry name" value="ATPASEC"/>
</dbReference>
<dbReference type="AlphaFoldDB" id="A0A0P8CAB8"/>
<dbReference type="RefSeq" id="WP_096206578.1">
    <property type="nucleotide sequence ID" value="NZ_FZMP01000202.1"/>
</dbReference>
<feature type="transmembrane region" description="Helical" evidence="6">
    <location>
        <begin position="61"/>
        <end position="84"/>
    </location>
</feature>
<dbReference type="InterPro" id="IPR000454">
    <property type="entry name" value="ATP_synth_F0_csu"/>
</dbReference>
<evidence type="ECO:0000256" key="4">
    <source>
        <dbReference type="ARBA" id="ARBA00022989"/>
    </source>
</evidence>
<evidence type="ECO:0000313" key="8">
    <source>
        <dbReference type="EMBL" id="KPQ43734.1"/>
    </source>
</evidence>
<dbReference type="OrthoDB" id="148332at2157"/>
<dbReference type="Gene3D" id="1.20.120.610">
    <property type="entry name" value="lithium bound rotor ring of v- atpase"/>
    <property type="match status" value="1"/>
</dbReference>
<accession>A0A0P8CAB8</accession>
<comment type="subcellular location">
    <subcellularLocation>
        <location evidence="1">Membrane</location>
        <topology evidence="1">Multi-pass membrane protein</topology>
    </subcellularLocation>
</comment>
<evidence type="ECO:0000256" key="3">
    <source>
        <dbReference type="ARBA" id="ARBA00022692"/>
    </source>
</evidence>
<evidence type="ECO:0000313" key="9">
    <source>
        <dbReference type="EMBL" id="SNQ61954.1"/>
    </source>
</evidence>
<evidence type="ECO:0000256" key="5">
    <source>
        <dbReference type="ARBA" id="ARBA00023136"/>
    </source>
</evidence>
<sequence>MVDPSVVDPAIVAANAKGIIAIGAGIAVGLCGIGAGMGEQAIGAAAVGAMAEDEKFFGKGLLMTVIPESIAIFGLVVALILLFVF</sequence>
<gene>
    <name evidence="9" type="ORF">MNV_550044</name>
    <name evidence="8" type="ORF">MPEBLZ_01701</name>
</gene>
<dbReference type="GO" id="GO:0015986">
    <property type="term" value="P:proton motive force-driven ATP synthesis"/>
    <property type="evidence" value="ECO:0007669"/>
    <property type="project" value="InterPro"/>
</dbReference>
<dbReference type="GO" id="GO:0045259">
    <property type="term" value="C:proton-transporting ATP synthase complex"/>
    <property type="evidence" value="ECO:0007669"/>
    <property type="project" value="InterPro"/>
</dbReference>
<feature type="domain" description="V-ATPase proteolipid subunit C-like" evidence="7">
    <location>
        <begin position="22"/>
        <end position="81"/>
    </location>
</feature>